<feature type="region of interest" description="Disordered" evidence="1">
    <location>
        <begin position="1"/>
        <end position="88"/>
    </location>
</feature>
<feature type="compositionally biased region" description="Basic and acidic residues" evidence="1">
    <location>
        <begin position="32"/>
        <end position="44"/>
    </location>
</feature>
<feature type="compositionally biased region" description="Polar residues" evidence="1">
    <location>
        <begin position="45"/>
        <end position="69"/>
    </location>
</feature>
<dbReference type="RefSeq" id="XP_056791857.1">
    <property type="nucleotide sequence ID" value="XM_056931898.1"/>
</dbReference>
<keyword evidence="3" id="KW-1185">Reference proteome</keyword>
<gene>
    <name evidence="2" type="ORF">N7539_002295</name>
</gene>
<reference evidence="2" key="2">
    <citation type="journal article" date="2023" name="IMA Fungus">
        <title>Comparative genomic study of the Penicillium genus elucidates a diverse pangenome and 15 lateral gene transfer events.</title>
        <authorList>
            <person name="Petersen C."/>
            <person name="Sorensen T."/>
            <person name="Nielsen M.R."/>
            <person name="Sondergaard T.E."/>
            <person name="Sorensen J.L."/>
            <person name="Fitzpatrick D.A."/>
            <person name="Frisvad J.C."/>
            <person name="Nielsen K.L."/>
        </authorList>
    </citation>
    <scope>NUCLEOTIDE SEQUENCE</scope>
    <source>
        <strain evidence="2">IBT 30728</strain>
    </source>
</reference>
<feature type="compositionally biased region" description="Low complexity" evidence="1">
    <location>
        <begin position="70"/>
        <end position="88"/>
    </location>
</feature>
<dbReference type="Proteomes" id="UP001148312">
    <property type="component" value="Unassembled WGS sequence"/>
</dbReference>
<sequence>MTKTVISSNGRINGSAGPGGQARFAGPVNSGRESKDWMSHEQKVEQQANSETAQVTVPATESNRESTQVRSGTRTGAGTGTASPKWEH</sequence>
<feature type="compositionally biased region" description="Polar residues" evidence="1">
    <location>
        <begin position="1"/>
        <end position="12"/>
    </location>
</feature>
<comment type="caution">
    <text evidence="2">The sequence shown here is derived from an EMBL/GenBank/DDBJ whole genome shotgun (WGS) entry which is preliminary data.</text>
</comment>
<evidence type="ECO:0000313" key="2">
    <source>
        <dbReference type="EMBL" id="KAJ5490728.1"/>
    </source>
</evidence>
<dbReference type="AlphaFoldDB" id="A0A9W9XF09"/>
<evidence type="ECO:0000313" key="3">
    <source>
        <dbReference type="Proteomes" id="UP001148312"/>
    </source>
</evidence>
<organism evidence="2 3">
    <name type="scientific">Penicillium diatomitis</name>
    <dbReference type="NCBI Taxonomy" id="2819901"/>
    <lineage>
        <taxon>Eukaryota</taxon>
        <taxon>Fungi</taxon>
        <taxon>Dikarya</taxon>
        <taxon>Ascomycota</taxon>
        <taxon>Pezizomycotina</taxon>
        <taxon>Eurotiomycetes</taxon>
        <taxon>Eurotiomycetidae</taxon>
        <taxon>Eurotiales</taxon>
        <taxon>Aspergillaceae</taxon>
        <taxon>Penicillium</taxon>
    </lineage>
</organism>
<proteinExistence type="predicted"/>
<protein>
    <submittedName>
        <fullName evidence="2">Uncharacterized protein</fullName>
    </submittedName>
</protein>
<accession>A0A9W9XF09</accession>
<dbReference type="GeneID" id="81622147"/>
<evidence type="ECO:0000256" key="1">
    <source>
        <dbReference type="SAM" id="MobiDB-lite"/>
    </source>
</evidence>
<dbReference type="EMBL" id="JAPWDQ010000003">
    <property type="protein sequence ID" value="KAJ5490728.1"/>
    <property type="molecule type" value="Genomic_DNA"/>
</dbReference>
<name>A0A9W9XF09_9EURO</name>
<reference evidence="2" key="1">
    <citation type="submission" date="2022-12" db="EMBL/GenBank/DDBJ databases">
        <authorList>
            <person name="Petersen C."/>
        </authorList>
    </citation>
    <scope>NUCLEOTIDE SEQUENCE</scope>
    <source>
        <strain evidence="2">IBT 30728</strain>
    </source>
</reference>